<name>A0A388LG42_CHABU</name>
<keyword evidence="3" id="KW-1185">Reference proteome</keyword>
<dbReference type="EMBL" id="BFEA01000369">
    <property type="protein sequence ID" value="GBG81269.1"/>
    <property type="molecule type" value="Genomic_DNA"/>
</dbReference>
<organism evidence="2 3">
    <name type="scientific">Chara braunii</name>
    <name type="common">Braun's stonewort</name>
    <dbReference type="NCBI Taxonomy" id="69332"/>
    <lineage>
        <taxon>Eukaryota</taxon>
        <taxon>Viridiplantae</taxon>
        <taxon>Streptophyta</taxon>
        <taxon>Charophyceae</taxon>
        <taxon>Charales</taxon>
        <taxon>Characeae</taxon>
        <taxon>Chara</taxon>
    </lineage>
</organism>
<evidence type="ECO:0000313" key="3">
    <source>
        <dbReference type="Proteomes" id="UP000265515"/>
    </source>
</evidence>
<reference evidence="2 3" key="1">
    <citation type="journal article" date="2018" name="Cell">
        <title>The Chara Genome: Secondary Complexity and Implications for Plant Terrestrialization.</title>
        <authorList>
            <person name="Nishiyama T."/>
            <person name="Sakayama H."/>
            <person name="Vries J.D."/>
            <person name="Buschmann H."/>
            <person name="Saint-Marcoux D."/>
            <person name="Ullrich K.K."/>
            <person name="Haas F.B."/>
            <person name="Vanderstraeten L."/>
            <person name="Becker D."/>
            <person name="Lang D."/>
            <person name="Vosolsobe S."/>
            <person name="Rombauts S."/>
            <person name="Wilhelmsson P.K.I."/>
            <person name="Janitza P."/>
            <person name="Kern R."/>
            <person name="Heyl A."/>
            <person name="Rumpler F."/>
            <person name="Villalobos L.I.A.C."/>
            <person name="Clay J.M."/>
            <person name="Skokan R."/>
            <person name="Toyoda A."/>
            <person name="Suzuki Y."/>
            <person name="Kagoshima H."/>
            <person name="Schijlen E."/>
            <person name="Tajeshwar N."/>
            <person name="Catarino B."/>
            <person name="Hetherington A.J."/>
            <person name="Saltykova A."/>
            <person name="Bonnot C."/>
            <person name="Breuninger H."/>
            <person name="Symeonidi A."/>
            <person name="Radhakrishnan G.V."/>
            <person name="Van Nieuwerburgh F."/>
            <person name="Deforce D."/>
            <person name="Chang C."/>
            <person name="Karol K.G."/>
            <person name="Hedrich R."/>
            <person name="Ulvskov P."/>
            <person name="Glockner G."/>
            <person name="Delwiche C.F."/>
            <person name="Petrasek J."/>
            <person name="Van de Peer Y."/>
            <person name="Friml J."/>
            <person name="Beilby M."/>
            <person name="Dolan L."/>
            <person name="Kohara Y."/>
            <person name="Sugano S."/>
            <person name="Fujiyama A."/>
            <person name="Delaux P.-M."/>
            <person name="Quint M."/>
            <person name="TheiBen G."/>
            <person name="Hagemann M."/>
            <person name="Harholt J."/>
            <person name="Dunand C."/>
            <person name="Zachgo S."/>
            <person name="Langdale J."/>
            <person name="Maumus F."/>
            <person name="Straeten D.V.D."/>
            <person name="Gould S.B."/>
            <person name="Rensing S.A."/>
        </authorList>
    </citation>
    <scope>NUCLEOTIDE SEQUENCE [LARGE SCALE GENOMIC DNA]</scope>
    <source>
        <strain evidence="2 3">S276</strain>
    </source>
</reference>
<evidence type="ECO:0000256" key="1">
    <source>
        <dbReference type="SAM" id="MobiDB-lite"/>
    </source>
</evidence>
<proteinExistence type="predicted"/>
<evidence type="ECO:0008006" key="4">
    <source>
        <dbReference type="Google" id="ProtNLM"/>
    </source>
</evidence>
<gene>
    <name evidence="2" type="ORF">CBR_g31941</name>
</gene>
<protein>
    <recommendedName>
        <fullName evidence="4">Reverse transcriptase domain-containing protein</fullName>
    </recommendedName>
</protein>
<sequence>MLRGQARLFKDAGEDENQKAHKKCCVYKYIHVGQSLDERFCGNRMLKCVFCGHEFQGNQFVASRHFRQGKGCPEVTDDALVDIHYNSDYKMSDKLLERIKRFEELHGPTPGMDLRRDEGGEGEIRDAGEQIDVDGDVEEVARAWSSGRERGKGVVRESWGQQCQYFASAHVSVRTRAGVDTAEEDPSTGKRKEREEGARPTAAQKRLRQNTITESFSSKWQMEFKKRWLRFVYSERLAFNVFRSDPHDFHVMTRIGNIPGILPIFWNSINIPVVPQGWGFDELAHEFLRLNNLCRSAVQIDREVVLACWNLPAGAAYAPDPVLIRWVRRLLAYACVPIDRNTADTLVLCPRLYVHFLRMTFEWNRSFFPVDVESAVVLAGMKEAFTDAHLDRIGKRNPQGDFGHAVVLPKHKDLSRWRPISPTFSEPAKLASSRVARALNCLLFALPASSNFNLKAVDCFKDGLARMSRAVSSLGNVMDMESASFDIKDMFISLPQVNILQAIEWLVDIYLNRGCVGVTVAKRGRNAYLSFGTNREGYVLIGLWQNLDMVAFDLRCTYVWSVDVLLRQVIGVPMGKSTSCPLTCILCARAEHKFVTGLGTDRKLVFGFRIVDDVSIFIARRLRDGEEKARMILVAFLRCYGENLRLVRTDTAGGSGWGFAGTQAQRIGAEISTVAIVKNAEPILKHRRLVFGSFQDFCSYGSKKAKIAAILGTLSRIHRWSSDGRMQVFLSIRSELLLRDYPPKLIDSVFQRFAVNADSPEAVVVLALGVGPAH</sequence>
<feature type="compositionally biased region" description="Basic and acidic residues" evidence="1">
    <location>
        <begin position="187"/>
        <end position="198"/>
    </location>
</feature>
<dbReference type="Proteomes" id="UP000265515">
    <property type="component" value="Unassembled WGS sequence"/>
</dbReference>
<dbReference type="Gramene" id="GBG81269">
    <property type="protein sequence ID" value="GBG81269"/>
    <property type="gene ID" value="CBR_g31941"/>
</dbReference>
<comment type="caution">
    <text evidence="2">The sequence shown here is derived from an EMBL/GenBank/DDBJ whole genome shotgun (WGS) entry which is preliminary data.</text>
</comment>
<evidence type="ECO:0000313" key="2">
    <source>
        <dbReference type="EMBL" id="GBG81269.1"/>
    </source>
</evidence>
<feature type="region of interest" description="Disordered" evidence="1">
    <location>
        <begin position="177"/>
        <end position="207"/>
    </location>
</feature>
<accession>A0A388LG42</accession>
<dbReference type="AlphaFoldDB" id="A0A388LG42"/>